<dbReference type="EMBL" id="JAKMUT010000002">
    <property type="protein sequence ID" value="MCZ9289257.1"/>
    <property type="molecule type" value="Genomic_DNA"/>
</dbReference>
<dbReference type="Gene3D" id="3.40.1350.10">
    <property type="match status" value="1"/>
</dbReference>
<reference evidence="3" key="1">
    <citation type="submission" date="2022-02" db="EMBL/GenBank/DDBJ databases">
        <title>Corynebacterium sp. from urogenital microbiome.</title>
        <authorList>
            <person name="Cappelli E.A."/>
            <person name="Ribeiro T.G."/>
            <person name="Peixe L."/>
        </authorList>
    </citation>
    <scope>NUCLEOTIDE SEQUENCE</scope>
    <source>
        <strain evidence="3">C8Ua_174</strain>
    </source>
</reference>
<dbReference type="NCBIfam" id="NF009150">
    <property type="entry name" value="PRK12497.1-3"/>
    <property type="match status" value="1"/>
</dbReference>
<dbReference type="GO" id="GO:0003676">
    <property type="term" value="F:nucleic acid binding"/>
    <property type="evidence" value="ECO:0007669"/>
    <property type="project" value="InterPro"/>
</dbReference>
<sequence length="120" mass="13266">MTAANKRAVGNLGEDLAAEYLQRAGYEVLDRNFYTRYGELDLVARTPEDDLAFIEVKYRASDSDGGGVAAVGPRKLRRIRTLAGLWLEQNREGVQFSGGLRVDVIDVGPDGVREHVEGVW</sequence>
<dbReference type="HAMAP" id="MF_00048">
    <property type="entry name" value="UPF0102"/>
    <property type="match status" value="1"/>
</dbReference>
<evidence type="ECO:0000313" key="3">
    <source>
        <dbReference type="EMBL" id="MCZ9289257.1"/>
    </source>
</evidence>
<gene>
    <name evidence="3" type="ORF">L8V00_03405</name>
</gene>
<comment type="caution">
    <text evidence="3">The sequence shown here is derived from an EMBL/GenBank/DDBJ whole genome shotgun (WGS) entry which is preliminary data.</text>
</comment>
<proteinExistence type="inferred from homology"/>
<dbReference type="InterPro" id="IPR003509">
    <property type="entry name" value="UPF0102_YraN-like"/>
</dbReference>
<name>A0A9X3LJI9_9CORY</name>
<organism evidence="3 4">
    <name type="scientific">Corynebacterium evansiae</name>
    <dbReference type="NCBI Taxonomy" id="2913499"/>
    <lineage>
        <taxon>Bacteria</taxon>
        <taxon>Bacillati</taxon>
        <taxon>Actinomycetota</taxon>
        <taxon>Actinomycetes</taxon>
        <taxon>Mycobacteriales</taxon>
        <taxon>Corynebacteriaceae</taxon>
        <taxon>Corynebacterium</taxon>
    </lineage>
</organism>
<dbReference type="InterPro" id="IPR011856">
    <property type="entry name" value="tRNA_endonuc-like_dom_sf"/>
</dbReference>
<dbReference type="RefSeq" id="WP_237746337.1">
    <property type="nucleotide sequence ID" value="NZ_JAKMUT010000002.1"/>
</dbReference>
<evidence type="ECO:0000313" key="4">
    <source>
        <dbReference type="Proteomes" id="UP001146469"/>
    </source>
</evidence>
<dbReference type="PANTHER" id="PTHR34039:SF1">
    <property type="entry name" value="UPF0102 PROTEIN YRAN"/>
    <property type="match status" value="1"/>
</dbReference>
<dbReference type="InterPro" id="IPR011335">
    <property type="entry name" value="Restrct_endonuc-II-like"/>
</dbReference>
<evidence type="ECO:0000256" key="1">
    <source>
        <dbReference type="ARBA" id="ARBA00006738"/>
    </source>
</evidence>
<accession>A0A9X3LJI9</accession>
<dbReference type="Proteomes" id="UP001146469">
    <property type="component" value="Unassembled WGS sequence"/>
</dbReference>
<protein>
    <recommendedName>
        <fullName evidence="2">UPF0102 protein L8V00_03405</fullName>
    </recommendedName>
</protein>
<dbReference type="CDD" id="cd20736">
    <property type="entry name" value="PoNe_Nuclease"/>
    <property type="match status" value="1"/>
</dbReference>
<keyword evidence="4" id="KW-1185">Reference proteome</keyword>
<dbReference type="AlphaFoldDB" id="A0A9X3LJI9"/>
<evidence type="ECO:0000256" key="2">
    <source>
        <dbReference type="HAMAP-Rule" id="MF_00048"/>
    </source>
</evidence>
<dbReference type="Pfam" id="PF02021">
    <property type="entry name" value="UPF0102"/>
    <property type="match status" value="1"/>
</dbReference>
<comment type="similarity">
    <text evidence="1 2">Belongs to the UPF0102 family.</text>
</comment>
<dbReference type="SUPFAM" id="SSF52980">
    <property type="entry name" value="Restriction endonuclease-like"/>
    <property type="match status" value="1"/>
</dbReference>
<dbReference type="PANTHER" id="PTHR34039">
    <property type="entry name" value="UPF0102 PROTEIN YRAN"/>
    <property type="match status" value="1"/>
</dbReference>